<dbReference type="PANTHER" id="PTHR24061:SF544">
    <property type="entry name" value="VOMERONASAL TYPE-2 RECEPTOR 26"/>
    <property type="match status" value="1"/>
</dbReference>
<dbReference type="Gene3D" id="3.40.50.2300">
    <property type="match status" value="5"/>
</dbReference>
<dbReference type="InterPro" id="IPR000337">
    <property type="entry name" value="GPCR_3"/>
</dbReference>
<dbReference type="FunFam" id="3.40.50.2300:FF:000473">
    <property type="entry name" value="Uncharacterized protein"/>
    <property type="match status" value="1"/>
</dbReference>
<protein>
    <recommendedName>
        <fullName evidence="9">Receptor ligand binding region domain-containing protein</fullName>
    </recommendedName>
</protein>
<reference evidence="10" key="1">
    <citation type="submission" date="2009-11" db="EMBL/GenBank/DDBJ databases">
        <authorList>
            <consortium name="US DOE Joint Genome Institute (JGI-PGF)"/>
            <person name="Ottilar R."/>
            <person name="Schmutz J."/>
            <person name="Salamov A."/>
            <person name="Cheng J.F."/>
            <person name="Lucas S."/>
            <person name="Pitluck S."/>
            <person name="Gundlach H."/>
            <person name="Guo Y."/>
            <person name="Haberer G."/>
            <person name="Nasrallah J."/>
            <person name="Mayer K.F.X."/>
            <person name="van de Peer Y."/>
            <person name="Weigel D."/>
            <person name="Grigoriev I.V."/>
        </authorList>
    </citation>
    <scope>NUCLEOTIDE SEQUENCE</scope>
    <source>
        <strain evidence="10">Nigerian</strain>
    </source>
</reference>
<dbReference type="FunFam" id="3.40.50.2300:FF:000755">
    <property type="match status" value="1"/>
</dbReference>
<reference evidence="10" key="3">
    <citation type="submission" date="2016-05" db="EMBL/GenBank/DDBJ databases">
        <title>WGS assembly of Xenopus tropicalis.</title>
        <authorList>
            <person name="Sessions A."/>
            <person name="Jenkins J."/>
            <person name="Mitros T."/>
            <person name="Lyons J.T."/>
            <person name="Dichmann D.S."/>
            <person name="Robert J."/>
            <person name="Harland R.M."/>
            <person name="Rokhsar D.S."/>
        </authorList>
    </citation>
    <scope>NUCLEOTIDE SEQUENCE</scope>
    <source>
        <strain evidence="10">Nigerian</strain>
    </source>
</reference>
<dbReference type="FunFam" id="3.40.50.2300:FF:001035">
    <property type="match status" value="1"/>
</dbReference>
<accession>A0A1B8Y9P6</accession>
<feature type="signal peptide" evidence="8">
    <location>
        <begin position="1"/>
        <end position="17"/>
    </location>
</feature>
<name>A0A1B8Y9P6_XENTR</name>
<evidence type="ECO:0000256" key="5">
    <source>
        <dbReference type="ARBA" id="ARBA00023170"/>
    </source>
</evidence>
<comment type="subcellular location">
    <subcellularLocation>
        <location evidence="1">Membrane</location>
        <topology evidence="1">Multi-pass membrane protein</topology>
    </subcellularLocation>
</comment>
<evidence type="ECO:0000313" key="10">
    <source>
        <dbReference type="EMBL" id="OCA19721.1"/>
    </source>
</evidence>
<evidence type="ECO:0000256" key="2">
    <source>
        <dbReference type="ARBA" id="ARBA00022692"/>
    </source>
</evidence>
<dbReference type="InterPro" id="IPR028082">
    <property type="entry name" value="Peripla_BP_I"/>
</dbReference>
<reference evidence="10" key="2">
    <citation type="journal article" date="2010" name="Science">
        <title>The genome of the Western clawed frog Xenopus tropicalis.</title>
        <authorList>
            <person name="Hellsten U."/>
            <person name="Harland R.M."/>
            <person name="Gilchrist M.J."/>
            <person name="Hendrix D."/>
            <person name="Jurka J."/>
            <person name="Kapitonov V."/>
            <person name="Ovcharenko I."/>
            <person name="Putnam N.H."/>
            <person name="Shu S."/>
            <person name="Taher L."/>
            <person name="Blitz I.L."/>
            <person name="Blumberg B."/>
            <person name="Dichmann D.S."/>
            <person name="Dubchak I."/>
            <person name="Amaya E."/>
            <person name="Detter J.C."/>
            <person name="Fletcher R."/>
            <person name="Gerhard D.S."/>
            <person name="Goodstein D."/>
            <person name="Graves T."/>
            <person name="Grigoriev I.V."/>
            <person name="Grimwood J."/>
            <person name="Kawashima T."/>
            <person name="Lindquist E."/>
            <person name="Lucas S.M."/>
            <person name="Mead P.E."/>
            <person name="Mitros T."/>
            <person name="Ogino H."/>
            <person name="Ohta Y."/>
            <person name="Poliakov A.V."/>
            <person name="Pollet N."/>
            <person name="Robert J."/>
            <person name="Salamov A."/>
            <person name="Sater A.K."/>
            <person name="Schmutz J."/>
            <person name="Terry A."/>
            <person name="Vize P.D."/>
            <person name="Warren W.C."/>
            <person name="Wells D."/>
            <person name="Wills A."/>
            <person name="Wilson R.K."/>
            <person name="Zimmerman L.B."/>
            <person name="Zorn A.M."/>
            <person name="Grainger R."/>
            <person name="Grammer T."/>
            <person name="Khokha M.K."/>
            <person name="Richardson P.M."/>
            <person name="Rokhsar D.S."/>
        </authorList>
    </citation>
    <scope>NUCLEOTIDE SEQUENCE [LARGE SCALE GENOMIC DNA]</scope>
    <source>
        <strain evidence="10">Nigerian</strain>
    </source>
</reference>
<evidence type="ECO:0000259" key="9">
    <source>
        <dbReference type="Pfam" id="PF01094"/>
    </source>
</evidence>
<dbReference type="GO" id="GO:0016020">
    <property type="term" value="C:membrane"/>
    <property type="evidence" value="ECO:0007669"/>
    <property type="project" value="UniProtKB-SubCell"/>
</dbReference>
<evidence type="ECO:0000256" key="6">
    <source>
        <dbReference type="ARBA" id="ARBA00023180"/>
    </source>
</evidence>
<feature type="region of interest" description="Disordered" evidence="7">
    <location>
        <begin position="470"/>
        <end position="509"/>
    </location>
</feature>
<keyword evidence="6" id="KW-0325">Glycoprotein</keyword>
<keyword evidence="8" id="KW-0732">Signal</keyword>
<proteinExistence type="predicted"/>
<keyword evidence="4" id="KW-0472">Membrane</keyword>
<keyword evidence="3" id="KW-1133">Transmembrane helix</keyword>
<dbReference type="EMBL" id="KV460371">
    <property type="protein sequence ID" value="OCA19721.1"/>
    <property type="molecule type" value="Genomic_DNA"/>
</dbReference>
<dbReference type="AlphaFoldDB" id="A0A1B8Y9P6"/>
<evidence type="ECO:0000256" key="7">
    <source>
        <dbReference type="SAM" id="MobiDB-lite"/>
    </source>
</evidence>
<dbReference type="GO" id="GO:0004930">
    <property type="term" value="F:G protein-coupled receptor activity"/>
    <property type="evidence" value="ECO:0007669"/>
    <property type="project" value="InterPro"/>
</dbReference>
<dbReference type="InterPro" id="IPR000068">
    <property type="entry name" value="GPCR_3_Ca_sens_rcpt-rel"/>
</dbReference>
<gene>
    <name evidence="10" type="ORF">XENTR_v90028315mg</name>
</gene>
<keyword evidence="2" id="KW-0812">Transmembrane</keyword>
<evidence type="ECO:0000256" key="1">
    <source>
        <dbReference type="ARBA" id="ARBA00004141"/>
    </source>
</evidence>
<dbReference type="PRINTS" id="PR00248">
    <property type="entry name" value="GPCRMGR"/>
</dbReference>
<organism evidence="10">
    <name type="scientific">Xenopus tropicalis</name>
    <name type="common">Western clawed frog</name>
    <name type="synonym">Silurana tropicalis</name>
    <dbReference type="NCBI Taxonomy" id="8364"/>
    <lineage>
        <taxon>Eukaryota</taxon>
        <taxon>Metazoa</taxon>
        <taxon>Chordata</taxon>
        <taxon>Craniata</taxon>
        <taxon>Vertebrata</taxon>
        <taxon>Euteleostomi</taxon>
        <taxon>Amphibia</taxon>
        <taxon>Batrachia</taxon>
        <taxon>Anura</taxon>
        <taxon>Pipoidea</taxon>
        <taxon>Pipidae</taxon>
        <taxon>Xenopodinae</taxon>
        <taxon>Xenopus</taxon>
        <taxon>Silurana</taxon>
    </lineage>
</organism>
<feature type="chain" id="PRO_5008619693" description="Receptor ligand binding region domain-containing protein" evidence="8">
    <location>
        <begin position="18"/>
        <end position="621"/>
    </location>
</feature>
<dbReference type="Pfam" id="PF01094">
    <property type="entry name" value="ANF_receptor"/>
    <property type="match status" value="1"/>
</dbReference>
<evidence type="ECO:0000256" key="8">
    <source>
        <dbReference type="SAM" id="SignalP"/>
    </source>
</evidence>
<dbReference type="PANTHER" id="PTHR24061">
    <property type="entry name" value="CALCIUM-SENSING RECEPTOR-RELATED"/>
    <property type="match status" value="1"/>
</dbReference>
<evidence type="ECO:0000256" key="4">
    <source>
        <dbReference type="ARBA" id="ARBA00023136"/>
    </source>
</evidence>
<keyword evidence="5" id="KW-0675">Receptor</keyword>
<sequence>MIIMLIILLLELLLVWGNQLIPRPGCTLRGHSYPTRYEAGDFVIAAFIQLFDSAITPVNTYKLHPAEYMCNREPSQYSRHYLAFLFAVEEINRSSRILPNISLGYRIFDSCEHEPKSLAVMSGAEYQVPNYDCWEKAKLMGYVGDHPPPDIDASVPLSKEKGGNPIRSEGADSRRRYLKGQQWTRHQRVSTAVIGWSDRSVRLGDPDRTIPNEEAEMDGIVQILKHFGWKWVGLIISGDATGYRGRERISKELSNNGGCVAFTAVLRDAAYIYDYNAEEIFQQIRESSAYVIVLYIGTRYIPAITTLMTNPFGSPQIPTKFWITSSFFTKVILYRDENIKRTLTGSVSLLIQEGEIPGFDQFFYSFSPYNYRDNLTKDLWEAIFSCHFPSGSYAETLSTYGEVAYICTGNETLPDVNILVYGDHNYRVTYRVYTAVYALARALHNLYSAQPPANHWGRLETLKRRVKPWQVGGPALGGEEGSSRRDPGGSCSMIASQDPHDSPPGTLPRGAVIDRSMCRRCREQPLHANHLNKYIRNLTFTTSTGDTDSFNDKGDPSAFDIVKWFFLPDRVMRQKVGEFNQLNNSEKQLYINGSADIWGPYSKQVTDTDCVCVCIEGGKWE</sequence>
<dbReference type="SUPFAM" id="SSF53822">
    <property type="entry name" value="Periplasmic binding protein-like I"/>
    <property type="match status" value="2"/>
</dbReference>
<dbReference type="InterPro" id="IPR001828">
    <property type="entry name" value="ANF_lig-bd_rcpt"/>
</dbReference>
<evidence type="ECO:0000256" key="3">
    <source>
        <dbReference type="ARBA" id="ARBA00022989"/>
    </source>
</evidence>
<feature type="domain" description="Receptor ligand binding region" evidence="9">
    <location>
        <begin position="203"/>
        <end position="564"/>
    </location>
</feature>